<protein>
    <recommendedName>
        <fullName evidence="9">Protein-export membrane protein SecF</fullName>
    </recommendedName>
</protein>
<dbReference type="GO" id="GO:0006605">
    <property type="term" value="P:protein targeting"/>
    <property type="evidence" value="ECO:0007669"/>
    <property type="project" value="UniProtKB-UniRule"/>
</dbReference>
<organism evidence="11 12">
    <name type="scientific">Microbulbifer agarilyticus</name>
    <dbReference type="NCBI Taxonomy" id="260552"/>
    <lineage>
        <taxon>Bacteria</taxon>
        <taxon>Pseudomonadati</taxon>
        <taxon>Pseudomonadota</taxon>
        <taxon>Gammaproteobacteria</taxon>
        <taxon>Cellvibrionales</taxon>
        <taxon>Microbulbiferaceae</taxon>
        <taxon>Microbulbifer</taxon>
    </lineage>
</organism>
<evidence type="ECO:0000256" key="1">
    <source>
        <dbReference type="ARBA" id="ARBA00004651"/>
    </source>
</evidence>
<dbReference type="InterPro" id="IPR022646">
    <property type="entry name" value="SecD/SecF_CS"/>
</dbReference>
<keyword evidence="12" id="KW-1185">Reference proteome</keyword>
<evidence type="ECO:0000256" key="4">
    <source>
        <dbReference type="ARBA" id="ARBA00022692"/>
    </source>
</evidence>
<evidence type="ECO:0000256" key="2">
    <source>
        <dbReference type="ARBA" id="ARBA00022448"/>
    </source>
</evidence>
<dbReference type="InterPro" id="IPR055344">
    <property type="entry name" value="SecD_SecF_C_bact"/>
</dbReference>
<comment type="subcellular location">
    <subcellularLocation>
        <location evidence="1 9">Cell membrane</location>
        <topology evidence="1 9">Multi-pass membrane protein</topology>
    </subcellularLocation>
</comment>
<dbReference type="AlphaFoldDB" id="A0A1Q2M6J3"/>
<dbReference type="Pfam" id="PF02355">
    <property type="entry name" value="SecD_SecF_C"/>
    <property type="match status" value="1"/>
</dbReference>
<evidence type="ECO:0000256" key="3">
    <source>
        <dbReference type="ARBA" id="ARBA00022475"/>
    </source>
</evidence>
<dbReference type="NCBIfam" id="TIGR00916">
    <property type="entry name" value="2A0604s01"/>
    <property type="match status" value="1"/>
</dbReference>
<evidence type="ECO:0000256" key="7">
    <source>
        <dbReference type="ARBA" id="ARBA00023010"/>
    </source>
</evidence>
<keyword evidence="4 9" id="KW-0812">Transmembrane</keyword>
<feature type="domain" description="Protein export membrane protein SecD/SecF C-terminal" evidence="10">
    <location>
        <begin position="140"/>
        <end position="313"/>
    </location>
</feature>
<dbReference type="PANTHER" id="PTHR30081:SF8">
    <property type="entry name" value="PROTEIN TRANSLOCASE SUBUNIT SECF"/>
    <property type="match status" value="1"/>
</dbReference>
<gene>
    <name evidence="9" type="primary">secF</name>
    <name evidence="11" type="ORF">Mag101_12105</name>
</gene>
<dbReference type="Proteomes" id="UP000188219">
    <property type="component" value="Chromosome"/>
</dbReference>
<evidence type="ECO:0000313" key="12">
    <source>
        <dbReference type="Proteomes" id="UP000188219"/>
    </source>
</evidence>
<keyword evidence="2 9" id="KW-0813">Transport</keyword>
<dbReference type="HAMAP" id="MF_01464_B">
    <property type="entry name" value="SecF_B"/>
    <property type="match status" value="1"/>
</dbReference>
<keyword evidence="6 9" id="KW-1133">Transmembrane helix</keyword>
<keyword evidence="7 9" id="KW-0811">Translocation</keyword>
<dbReference type="InterPro" id="IPR022813">
    <property type="entry name" value="SecD/SecF_arch_bac"/>
</dbReference>
<dbReference type="GO" id="GO:0043952">
    <property type="term" value="P:protein transport by the Sec complex"/>
    <property type="evidence" value="ECO:0007669"/>
    <property type="project" value="UniProtKB-UniRule"/>
</dbReference>
<dbReference type="InterPro" id="IPR005665">
    <property type="entry name" value="SecF_bac"/>
</dbReference>
<sequence length="334" mass="36503">MSSNTKEENGKITEYMGKRVYDFMRWRKVAAAMSFVLVIASVIALAMNGLKLGLDFTGGTQIEVGYQNAPQIADVRSQLQQAGYDGAEVVRFGSDSELLIKLPPEVAQQQTQQNARDAEATNSIGDKVVGVLRQGSDGGVDLRRVEMVGPKIGEELRDDGGLGMLFALAVVMAYVALRFQYKFAIGAVVALIHDVIIVLGFFAILQLDFDLTVLAAVLAVIGYSINDTIVVYDRIRENFRKVRQAEPAEVINISMSQTLSRTFMTSFTTLLVLWALQFFGGELIHNFSLALIVGVIIGTFSSVYVAANTLMAMNISKEDLMPPVKEGADLDEMP</sequence>
<evidence type="ECO:0000256" key="6">
    <source>
        <dbReference type="ARBA" id="ARBA00022989"/>
    </source>
</evidence>
<comment type="subunit">
    <text evidence="9">Forms a complex with SecD. Part of the essential Sec protein translocation apparatus which comprises SecA, SecYEG and auxiliary proteins SecDF-YajC and YidC.</text>
</comment>
<dbReference type="GO" id="GO:0015450">
    <property type="term" value="F:protein-transporting ATPase activity"/>
    <property type="evidence" value="ECO:0007669"/>
    <property type="project" value="InterPro"/>
</dbReference>
<feature type="transmembrane region" description="Helical" evidence="9">
    <location>
        <begin position="160"/>
        <end position="177"/>
    </location>
</feature>
<dbReference type="EMBL" id="CP019650">
    <property type="protein sequence ID" value="AQQ68301.1"/>
    <property type="molecule type" value="Genomic_DNA"/>
</dbReference>
<feature type="transmembrane region" description="Helical" evidence="9">
    <location>
        <begin position="211"/>
        <end position="232"/>
    </location>
</feature>
<dbReference type="PANTHER" id="PTHR30081">
    <property type="entry name" value="PROTEIN-EXPORT MEMBRANE PROTEIN SEC"/>
    <property type="match status" value="1"/>
</dbReference>
<dbReference type="Gene3D" id="1.20.1640.10">
    <property type="entry name" value="Multidrug efflux transporter AcrB transmembrane domain"/>
    <property type="match status" value="1"/>
</dbReference>
<dbReference type="PRINTS" id="PR01755">
    <property type="entry name" value="SECFTRNLCASE"/>
</dbReference>
<keyword evidence="5 9" id="KW-0653">Protein transport</keyword>
<evidence type="ECO:0000259" key="10">
    <source>
        <dbReference type="Pfam" id="PF02355"/>
    </source>
</evidence>
<dbReference type="KEGG" id="maga:Mag101_12105"/>
<feature type="transmembrane region" description="Helical" evidence="9">
    <location>
        <begin position="29"/>
        <end position="47"/>
    </location>
</feature>
<keyword evidence="3 9" id="KW-1003">Cell membrane</keyword>
<dbReference type="GO" id="GO:0005886">
    <property type="term" value="C:plasma membrane"/>
    <property type="evidence" value="ECO:0007669"/>
    <property type="project" value="UniProtKB-SubCell"/>
</dbReference>
<evidence type="ECO:0000313" key="11">
    <source>
        <dbReference type="EMBL" id="AQQ68301.1"/>
    </source>
</evidence>
<evidence type="ECO:0000256" key="5">
    <source>
        <dbReference type="ARBA" id="ARBA00022927"/>
    </source>
</evidence>
<name>A0A1Q2M6J3_9GAMM</name>
<evidence type="ECO:0000256" key="9">
    <source>
        <dbReference type="HAMAP-Rule" id="MF_01464"/>
    </source>
</evidence>
<reference evidence="11" key="1">
    <citation type="submission" date="2017-02" db="EMBL/GenBank/DDBJ databases">
        <title>Genome of Microbulbifer agarilyticus GP101.</title>
        <authorList>
            <person name="Jung J."/>
            <person name="Bae S.S."/>
            <person name="Baek K."/>
        </authorList>
    </citation>
    <scope>NUCLEOTIDE SEQUENCE [LARGE SCALE GENOMIC DNA]</scope>
    <source>
        <strain evidence="11">GP101</strain>
    </source>
</reference>
<dbReference type="InterPro" id="IPR048634">
    <property type="entry name" value="SecD_SecF_C"/>
</dbReference>
<feature type="transmembrane region" description="Helical" evidence="9">
    <location>
        <begin position="184"/>
        <end position="205"/>
    </location>
</feature>
<dbReference type="RefSeq" id="WP_077405303.1">
    <property type="nucleotide sequence ID" value="NZ_CP019650.1"/>
</dbReference>
<dbReference type="SUPFAM" id="SSF82866">
    <property type="entry name" value="Multidrug efflux transporter AcrB transmembrane domain"/>
    <property type="match status" value="1"/>
</dbReference>
<comment type="similarity">
    <text evidence="9">Belongs to the SecD/SecF family. SecF subfamily.</text>
</comment>
<accession>A0A1Q2M6J3</accession>
<feature type="transmembrane region" description="Helical" evidence="9">
    <location>
        <begin position="287"/>
        <end position="307"/>
    </location>
</feature>
<dbReference type="STRING" id="260552.Mag101_12105"/>
<dbReference type="GO" id="GO:0065002">
    <property type="term" value="P:intracellular protein transmembrane transport"/>
    <property type="evidence" value="ECO:0007669"/>
    <property type="project" value="UniProtKB-UniRule"/>
</dbReference>
<dbReference type="Pfam" id="PF07549">
    <property type="entry name" value="Sec_GG"/>
    <property type="match status" value="1"/>
</dbReference>
<dbReference type="OrthoDB" id="9774769at2"/>
<comment type="function">
    <text evidence="9">Part of the Sec protein translocase complex. Interacts with the SecYEG preprotein conducting channel. SecDF uses the proton motive force (PMF) to complete protein translocation after the ATP-dependent function of SecA.</text>
</comment>
<dbReference type="NCBIfam" id="TIGR00966">
    <property type="entry name" value="transloc_SecF"/>
    <property type="match status" value="1"/>
</dbReference>
<dbReference type="InterPro" id="IPR022645">
    <property type="entry name" value="SecD/SecF_bac"/>
</dbReference>
<evidence type="ECO:0000256" key="8">
    <source>
        <dbReference type="ARBA" id="ARBA00023136"/>
    </source>
</evidence>
<dbReference type="eggNOG" id="COG0341">
    <property type="taxonomic scope" value="Bacteria"/>
</dbReference>
<proteinExistence type="inferred from homology"/>
<feature type="transmembrane region" description="Helical" evidence="9">
    <location>
        <begin position="263"/>
        <end position="281"/>
    </location>
</feature>
<keyword evidence="8 9" id="KW-0472">Membrane</keyword>